<evidence type="ECO:0000313" key="3">
    <source>
        <dbReference type="Proteomes" id="UP000321083"/>
    </source>
</evidence>
<feature type="transmembrane region" description="Helical" evidence="1">
    <location>
        <begin position="256"/>
        <end position="277"/>
    </location>
</feature>
<keyword evidence="1" id="KW-0812">Transmembrane</keyword>
<protein>
    <submittedName>
        <fullName evidence="2">Uncharacterized protein</fullName>
    </submittedName>
</protein>
<dbReference type="AlphaFoldDB" id="A0A5C6M397"/>
<keyword evidence="1" id="KW-0472">Membrane</keyword>
<feature type="transmembrane region" description="Helical" evidence="1">
    <location>
        <begin position="311"/>
        <end position="332"/>
    </location>
</feature>
<evidence type="ECO:0000256" key="1">
    <source>
        <dbReference type="SAM" id="Phobius"/>
    </source>
</evidence>
<feature type="transmembrane region" description="Helical" evidence="1">
    <location>
        <begin position="92"/>
        <end position="113"/>
    </location>
</feature>
<name>A0A5C6M397_9PLAN</name>
<reference evidence="2 3" key="2">
    <citation type="submission" date="2019-08" db="EMBL/GenBank/DDBJ databases">
        <authorList>
            <person name="Henke P."/>
        </authorList>
    </citation>
    <scope>NUCLEOTIDE SEQUENCE [LARGE SCALE GENOMIC DNA]</scope>
    <source>
        <strain evidence="2">Phe10_nw2017</strain>
    </source>
</reference>
<proteinExistence type="predicted"/>
<dbReference type="EMBL" id="SRHE01000555">
    <property type="protein sequence ID" value="TWW08673.1"/>
    <property type="molecule type" value="Genomic_DNA"/>
</dbReference>
<feature type="transmembrane region" description="Helical" evidence="1">
    <location>
        <begin position="66"/>
        <end position="86"/>
    </location>
</feature>
<feature type="transmembrane region" description="Helical" evidence="1">
    <location>
        <begin position="7"/>
        <end position="28"/>
    </location>
</feature>
<accession>A0A5C6M397</accession>
<sequence length="553" mass="60839">SRLVRLLTGSAAVATAAIVLLTLMPEFWYSVTIATHNVMANLLICCVMLLLEMVRRRLTDSGDGGWWRVFGDVSLAIAAGCCGALLELCRSFGVFLLAAVWGTFFCLLLSWCFHSGLRRCAGFPGLRMFGMLVVGTLVCVGIVSQVDRAIASRVPWRMPPISELLVAVDTQGTGLGREMEAWRVQYFPAVPRGAKYELAVRRLLHEKLASGLQIWPFLMRRNDVYSWQSDALVQVFDRLRGLIRPLKHTRVSWFSAQQAVCDGYYLLILLLLLIRLLLPRRYPVLRSEVLPLVFVGLIAVALYLLTEAHPYYAQSFLLPFCWTAALVAVSGVNAVKTAGGVSAVANQPAWRELFAGLRRLGIPAGILCVVIAVHGLGGAWLNQSSLLFARISLMLPSETSGSLLTQQSRVHAAVAISPRAEGAQRVGDATVRLEGPLDAAGSLRFFLTANQRTDTKLLLHPNHSPVRFRLLINGRVFRQGVLADLNRPEFCIVPNSAWGIQPGRPVELQIRLEGQPAADALQPEWLAIEYPYFSAELGDRSTAVTAPEAVHPR</sequence>
<evidence type="ECO:0000313" key="2">
    <source>
        <dbReference type="EMBL" id="TWW08673.1"/>
    </source>
</evidence>
<feature type="transmembrane region" description="Helical" evidence="1">
    <location>
        <begin position="289"/>
        <end position="305"/>
    </location>
</feature>
<reference evidence="2 3" key="1">
    <citation type="submission" date="2019-08" db="EMBL/GenBank/DDBJ databases">
        <title>100 year-old enigma solved: identification of Planctomyces bekefii, the type genus and species of the phylum Planctomycetes.</title>
        <authorList>
            <person name="Svetlana D.N."/>
            <person name="Overmann J."/>
        </authorList>
    </citation>
    <scope>NUCLEOTIDE SEQUENCE [LARGE SCALE GENOMIC DNA]</scope>
    <source>
        <strain evidence="2">Phe10_nw2017</strain>
    </source>
</reference>
<keyword evidence="1" id="KW-1133">Transmembrane helix</keyword>
<feature type="transmembrane region" description="Helical" evidence="1">
    <location>
        <begin position="125"/>
        <end position="146"/>
    </location>
</feature>
<feature type="non-terminal residue" evidence="2">
    <location>
        <position position="1"/>
    </location>
</feature>
<feature type="transmembrane region" description="Helical" evidence="1">
    <location>
        <begin position="34"/>
        <end position="54"/>
    </location>
</feature>
<feature type="transmembrane region" description="Helical" evidence="1">
    <location>
        <begin position="360"/>
        <end position="381"/>
    </location>
</feature>
<comment type="caution">
    <text evidence="2">The sequence shown here is derived from an EMBL/GenBank/DDBJ whole genome shotgun (WGS) entry which is preliminary data.</text>
</comment>
<gene>
    <name evidence="2" type="ORF">E3A20_21990</name>
</gene>
<dbReference type="Proteomes" id="UP000321083">
    <property type="component" value="Unassembled WGS sequence"/>
</dbReference>
<keyword evidence="3" id="KW-1185">Reference proteome</keyword>
<organism evidence="2 3">
    <name type="scientific">Planctomyces bekefii</name>
    <dbReference type="NCBI Taxonomy" id="1653850"/>
    <lineage>
        <taxon>Bacteria</taxon>
        <taxon>Pseudomonadati</taxon>
        <taxon>Planctomycetota</taxon>
        <taxon>Planctomycetia</taxon>
        <taxon>Planctomycetales</taxon>
        <taxon>Planctomycetaceae</taxon>
        <taxon>Planctomyces</taxon>
    </lineage>
</organism>